<protein>
    <submittedName>
        <fullName evidence="1">Uncharacterized protein</fullName>
    </submittedName>
</protein>
<sequence>MFVCSWPTKLVVRILGISRSKEAGQTYMGDSSTIIAQMHKMEPPKSFRFAKDKFMVKIYPYVDYAFAATLIAIVEDMKSSDAVKDDDDDDEVIGDVAESIEGTIGSQFIAPYPFEVIIVTNSSGDHLITDVNHKILFKVKPCNTTYHQQRMLLDADDTPIVTMREKHKLKIVLGCRYTKSFRFVKDKFMVKIYPFVDYAFVVTLIAILEAMKSDDEVIGDVAEYCKYWY</sequence>
<keyword evidence="2" id="KW-1185">Reference proteome</keyword>
<reference evidence="1 2" key="2">
    <citation type="journal article" date="2022" name="Mol. Ecol. Resour.">
        <title>The genomes of chicory, endive, great burdock and yacon provide insights into Asteraceae paleo-polyploidization history and plant inulin production.</title>
        <authorList>
            <person name="Fan W."/>
            <person name="Wang S."/>
            <person name="Wang H."/>
            <person name="Wang A."/>
            <person name="Jiang F."/>
            <person name="Liu H."/>
            <person name="Zhao H."/>
            <person name="Xu D."/>
            <person name="Zhang Y."/>
        </authorList>
    </citation>
    <scope>NUCLEOTIDE SEQUENCE [LARGE SCALE GENOMIC DNA]</scope>
    <source>
        <strain evidence="2">cv. Yunnan</strain>
        <tissue evidence="1">Leaves</tissue>
    </source>
</reference>
<organism evidence="1 2">
    <name type="scientific">Smallanthus sonchifolius</name>
    <dbReference type="NCBI Taxonomy" id="185202"/>
    <lineage>
        <taxon>Eukaryota</taxon>
        <taxon>Viridiplantae</taxon>
        <taxon>Streptophyta</taxon>
        <taxon>Embryophyta</taxon>
        <taxon>Tracheophyta</taxon>
        <taxon>Spermatophyta</taxon>
        <taxon>Magnoliopsida</taxon>
        <taxon>eudicotyledons</taxon>
        <taxon>Gunneridae</taxon>
        <taxon>Pentapetalae</taxon>
        <taxon>asterids</taxon>
        <taxon>campanulids</taxon>
        <taxon>Asterales</taxon>
        <taxon>Asteraceae</taxon>
        <taxon>Asteroideae</taxon>
        <taxon>Heliantheae alliance</taxon>
        <taxon>Millerieae</taxon>
        <taxon>Smallanthus</taxon>
    </lineage>
</organism>
<name>A0ACB8ZET5_9ASTR</name>
<dbReference type="EMBL" id="CM042043">
    <property type="protein sequence ID" value="KAI3694615.1"/>
    <property type="molecule type" value="Genomic_DNA"/>
</dbReference>
<reference evidence="2" key="1">
    <citation type="journal article" date="2022" name="Mol. Ecol. Resour.">
        <title>The genomes of chicory, endive, great burdock and yacon provide insights into Asteraceae palaeo-polyploidization history and plant inulin production.</title>
        <authorList>
            <person name="Fan W."/>
            <person name="Wang S."/>
            <person name="Wang H."/>
            <person name="Wang A."/>
            <person name="Jiang F."/>
            <person name="Liu H."/>
            <person name="Zhao H."/>
            <person name="Xu D."/>
            <person name="Zhang Y."/>
        </authorList>
    </citation>
    <scope>NUCLEOTIDE SEQUENCE [LARGE SCALE GENOMIC DNA]</scope>
    <source>
        <strain evidence="2">cv. Yunnan</strain>
    </source>
</reference>
<evidence type="ECO:0000313" key="2">
    <source>
        <dbReference type="Proteomes" id="UP001056120"/>
    </source>
</evidence>
<proteinExistence type="predicted"/>
<gene>
    <name evidence="1" type="ORF">L1987_77583</name>
</gene>
<evidence type="ECO:0000313" key="1">
    <source>
        <dbReference type="EMBL" id="KAI3694615.1"/>
    </source>
</evidence>
<accession>A0ACB8ZET5</accession>
<comment type="caution">
    <text evidence="1">The sequence shown here is derived from an EMBL/GenBank/DDBJ whole genome shotgun (WGS) entry which is preliminary data.</text>
</comment>
<dbReference type="Proteomes" id="UP001056120">
    <property type="component" value="Linkage Group LG26"/>
</dbReference>